<dbReference type="InterPro" id="IPR036380">
    <property type="entry name" value="Isochorismatase-like_sf"/>
</dbReference>
<reference evidence="3" key="1">
    <citation type="submission" date="2018-04" db="EMBL/GenBank/DDBJ databases">
        <title>Whole genome sequencing of Hypsizygus marmoreus.</title>
        <authorList>
            <person name="Choi I.-G."/>
            <person name="Min B."/>
            <person name="Kim J.-G."/>
            <person name="Kim S."/>
            <person name="Oh Y.-L."/>
            <person name="Kong W.-S."/>
            <person name="Park H."/>
            <person name="Jeong J."/>
            <person name="Song E.-S."/>
        </authorList>
    </citation>
    <scope>NUCLEOTIDE SEQUENCE [LARGE SCALE GENOMIC DNA]</scope>
    <source>
        <strain evidence="3">51987-8</strain>
    </source>
</reference>
<gene>
    <name evidence="3" type="primary">ISOC2_0</name>
    <name evidence="3" type="ORF">Hypma_012439</name>
</gene>
<organism evidence="3 4">
    <name type="scientific">Hypsizygus marmoreus</name>
    <name type="common">White beech mushroom</name>
    <name type="synonym">Agaricus marmoreus</name>
    <dbReference type="NCBI Taxonomy" id="39966"/>
    <lineage>
        <taxon>Eukaryota</taxon>
        <taxon>Fungi</taxon>
        <taxon>Dikarya</taxon>
        <taxon>Basidiomycota</taxon>
        <taxon>Agaricomycotina</taxon>
        <taxon>Agaricomycetes</taxon>
        <taxon>Agaricomycetidae</taxon>
        <taxon>Agaricales</taxon>
        <taxon>Tricholomatineae</taxon>
        <taxon>Lyophyllaceae</taxon>
        <taxon>Hypsizygus</taxon>
    </lineage>
</organism>
<evidence type="ECO:0000313" key="4">
    <source>
        <dbReference type="Proteomes" id="UP000076154"/>
    </source>
</evidence>
<proteinExistence type="inferred from homology"/>
<dbReference type="EMBL" id="LUEZ02000062">
    <property type="protein sequence ID" value="RDB20462.1"/>
    <property type="molecule type" value="Genomic_DNA"/>
</dbReference>
<dbReference type="STRING" id="39966.A0A369JGM7"/>
<evidence type="ECO:0000313" key="3">
    <source>
        <dbReference type="EMBL" id="RDB20462.1"/>
    </source>
</evidence>
<accession>A0A369JGM7</accession>
<evidence type="ECO:0000256" key="1">
    <source>
        <dbReference type="ARBA" id="ARBA00006336"/>
    </source>
</evidence>
<feature type="domain" description="Isochorismatase-like" evidence="2">
    <location>
        <begin position="29"/>
        <end position="186"/>
    </location>
</feature>
<dbReference type="Proteomes" id="UP000076154">
    <property type="component" value="Unassembled WGS sequence"/>
</dbReference>
<evidence type="ECO:0000259" key="2">
    <source>
        <dbReference type="Pfam" id="PF00857"/>
    </source>
</evidence>
<dbReference type="SUPFAM" id="SSF52499">
    <property type="entry name" value="Isochorismatase-like hydrolases"/>
    <property type="match status" value="1"/>
</dbReference>
<dbReference type="PANTHER" id="PTHR14119">
    <property type="entry name" value="HYDROLASE"/>
    <property type="match status" value="1"/>
</dbReference>
<protein>
    <submittedName>
        <fullName evidence="3">Isochorismatase domain-containing protein 2</fullName>
    </submittedName>
</protein>
<sequence>MRRCAGDLKLCPDPSHLQPTMPIPTPASTIFFLCDLQSVFRSSIPGFDHLIFTANKLIKLAKILNCEVVSCTQAVRALGPLDPAIDLNSLGPLYLGTFDKSTFSMVTPQVQEILNARPAINNVVLFGIESHICVLQTALALLAPTFRTQPYTPYVVADCLASHNAWEVPLVIDRLRQEGAIVTSSEGLGFQLVADAKHPGFKAFSLLTKETKEGTTRAGDALLLGKDVPALPVPGAEKSAL</sequence>
<comment type="similarity">
    <text evidence="1">Belongs to the isochorismatase family.</text>
</comment>
<dbReference type="PANTHER" id="PTHR14119:SF3">
    <property type="entry name" value="ISOCHORISMATASE DOMAIN-CONTAINING PROTEIN 2"/>
    <property type="match status" value="1"/>
</dbReference>
<name>A0A369JGM7_HYPMA</name>
<comment type="caution">
    <text evidence="3">The sequence shown here is derived from an EMBL/GenBank/DDBJ whole genome shotgun (WGS) entry which is preliminary data.</text>
</comment>
<dbReference type="InterPro" id="IPR050993">
    <property type="entry name" value="Isochorismatase_domain"/>
</dbReference>
<dbReference type="AlphaFoldDB" id="A0A369JGM7"/>
<dbReference type="Pfam" id="PF00857">
    <property type="entry name" value="Isochorismatase"/>
    <property type="match status" value="1"/>
</dbReference>
<dbReference type="OrthoDB" id="269496at2759"/>
<dbReference type="InParanoid" id="A0A369JGM7"/>
<keyword evidence="4" id="KW-1185">Reference proteome</keyword>
<dbReference type="Gene3D" id="3.40.50.850">
    <property type="entry name" value="Isochorismatase-like"/>
    <property type="match status" value="1"/>
</dbReference>
<dbReference type="InterPro" id="IPR000868">
    <property type="entry name" value="Isochorismatase-like_dom"/>
</dbReference>